<feature type="domain" description="Methyltransferase FkbM" evidence="1">
    <location>
        <begin position="47"/>
        <end position="221"/>
    </location>
</feature>
<dbReference type="Gene3D" id="3.40.50.150">
    <property type="entry name" value="Vaccinia Virus protein VP39"/>
    <property type="match status" value="1"/>
</dbReference>
<dbReference type="GO" id="GO:0008168">
    <property type="term" value="F:methyltransferase activity"/>
    <property type="evidence" value="ECO:0007669"/>
    <property type="project" value="UniProtKB-KW"/>
</dbReference>
<proteinExistence type="predicted"/>
<dbReference type="InterPro" id="IPR029063">
    <property type="entry name" value="SAM-dependent_MTases_sf"/>
</dbReference>
<accession>A0ABU0SNH0</accession>
<dbReference type="InterPro" id="IPR006342">
    <property type="entry name" value="FkbM_mtfrase"/>
</dbReference>
<sequence length="244" mass="27271">MTELVELGDSLQVYTQSAIEAEYMYDEIFRQGCYDGLDLGDAPTVFDIGGNIGMFVLYIKSKYPDAEVDSFEPMPNNIELFQKNIELHGLSKVTLHETALGSSPESGVEFSFFPLLPANSTRYPEIKEGPKAQMAAQHQDLAEEFYTAEQVTVDVERLAAFLPEDRDIDLLKVDVEGAEADVLLGIDASQWPRIRQAVVEVADLDGQLERVCEILRGNGFKVDPQRAPLTAEEDRYYMVHAVRG</sequence>
<comment type="caution">
    <text evidence="2">The sequence shown here is derived from an EMBL/GenBank/DDBJ whole genome shotgun (WGS) entry which is preliminary data.</text>
</comment>
<dbReference type="NCBIfam" id="TIGR01444">
    <property type="entry name" value="fkbM_fam"/>
    <property type="match status" value="1"/>
</dbReference>
<dbReference type="InterPro" id="IPR052514">
    <property type="entry name" value="SAM-dependent_MTase"/>
</dbReference>
<dbReference type="Pfam" id="PF05050">
    <property type="entry name" value="Methyltransf_21"/>
    <property type="match status" value="1"/>
</dbReference>
<dbReference type="GO" id="GO:0032259">
    <property type="term" value="P:methylation"/>
    <property type="evidence" value="ECO:0007669"/>
    <property type="project" value="UniProtKB-KW"/>
</dbReference>
<dbReference type="Proteomes" id="UP001230328">
    <property type="component" value="Unassembled WGS sequence"/>
</dbReference>
<reference evidence="2 3" key="1">
    <citation type="submission" date="2023-07" db="EMBL/GenBank/DDBJ databases">
        <title>Comparative genomics of wheat-associated soil bacteria to identify genetic determinants of phenazine resistance.</title>
        <authorList>
            <person name="Mouncey N."/>
        </authorList>
    </citation>
    <scope>NUCLEOTIDE SEQUENCE [LARGE SCALE GENOMIC DNA]</scope>
    <source>
        <strain evidence="2 3">V2I4</strain>
    </source>
</reference>
<protein>
    <submittedName>
        <fullName evidence="2">FkbM family methyltransferase</fullName>
    </submittedName>
</protein>
<keyword evidence="2" id="KW-0489">Methyltransferase</keyword>
<keyword evidence="3" id="KW-1185">Reference proteome</keyword>
<gene>
    <name evidence="2" type="ORF">QF035_002680</name>
</gene>
<dbReference type="EMBL" id="JAUSZI010000002">
    <property type="protein sequence ID" value="MDQ1025098.1"/>
    <property type="molecule type" value="Genomic_DNA"/>
</dbReference>
<evidence type="ECO:0000259" key="1">
    <source>
        <dbReference type="Pfam" id="PF05050"/>
    </source>
</evidence>
<name>A0ABU0SNH0_9ACTN</name>
<organism evidence="2 3">
    <name type="scientific">Streptomyces umbrinus</name>
    <dbReference type="NCBI Taxonomy" id="67370"/>
    <lineage>
        <taxon>Bacteria</taxon>
        <taxon>Bacillati</taxon>
        <taxon>Actinomycetota</taxon>
        <taxon>Actinomycetes</taxon>
        <taxon>Kitasatosporales</taxon>
        <taxon>Streptomycetaceae</taxon>
        <taxon>Streptomyces</taxon>
        <taxon>Streptomyces phaeochromogenes group</taxon>
    </lineage>
</organism>
<dbReference type="PANTHER" id="PTHR34203">
    <property type="entry name" value="METHYLTRANSFERASE, FKBM FAMILY PROTEIN"/>
    <property type="match status" value="1"/>
</dbReference>
<dbReference type="SUPFAM" id="SSF53335">
    <property type="entry name" value="S-adenosyl-L-methionine-dependent methyltransferases"/>
    <property type="match status" value="1"/>
</dbReference>
<evidence type="ECO:0000313" key="2">
    <source>
        <dbReference type="EMBL" id="MDQ1025098.1"/>
    </source>
</evidence>
<dbReference type="RefSeq" id="WP_307520415.1">
    <property type="nucleotide sequence ID" value="NZ_JAUSZI010000002.1"/>
</dbReference>
<keyword evidence="2" id="KW-0808">Transferase</keyword>
<evidence type="ECO:0000313" key="3">
    <source>
        <dbReference type="Proteomes" id="UP001230328"/>
    </source>
</evidence>
<dbReference type="PANTHER" id="PTHR34203:SF13">
    <property type="entry name" value="EXPRESSED PROTEIN"/>
    <property type="match status" value="1"/>
</dbReference>